<accession>A0ABD6EPD3</accession>
<evidence type="ECO:0000256" key="2">
    <source>
        <dbReference type="ARBA" id="ARBA00022912"/>
    </source>
</evidence>
<evidence type="ECO:0000313" key="5">
    <source>
        <dbReference type="EMBL" id="MFH4980019.1"/>
    </source>
</evidence>
<evidence type="ECO:0000259" key="4">
    <source>
        <dbReference type="PROSITE" id="PS50056"/>
    </source>
</evidence>
<dbReference type="PANTHER" id="PTHR46377">
    <property type="entry name" value="DUAL SPECIFICITY PROTEIN PHOSPHATASE 19"/>
    <property type="match status" value="1"/>
</dbReference>
<dbReference type="InterPro" id="IPR016130">
    <property type="entry name" value="Tyr_Pase_AS"/>
</dbReference>
<dbReference type="Proteomes" id="UP001608902">
    <property type="component" value="Unassembled WGS sequence"/>
</dbReference>
<dbReference type="InterPro" id="IPR020422">
    <property type="entry name" value="TYR_PHOSPHATASE_DUAL_dom"/>
</dbReference>
<comment type="caution">
    <text evidence="5">The sequence shown here is derived from an EMBL/GenBank/DDBJ whole genome shotgun (WGS) entry which is preliminary data.</text>
</comment>
<evidence type="ECO:0008006" key="7">
    <source>
        <dbReference type="Google" id="ProtNLM"/>
    </source>
</evidence>
<dbReference type="InterPro" id="IPR000387">
    <property type="entry name" value="Tyr_Pase_dom"/>
</dbReference>
<evidence type="ECO:0000259" key="3">
    <source>
        <dbReference type="PROSITE" id="PS50054"/>
    </source>
</evidence>
<dbReference type="CDD" id="cd14498">
    <property type="entry name" value="DSP"/>
    <property type="match status" value="1"/>
</dbReference>
<feature type="domain" description="Tyrosine-protein phosphatase" evidence="3">
    <location>
        <begin position="102"/>
        <end position="242"/>
    </location>
</feature>
<feature type="domain" description="Tyrosine specific protein phosphatases" evidence="4">
    <location>
        <begin position="164"/>
        <end position="226"/>
    </location>
</feature>
<keyword evidence="2" id="KW-0904">Protein phosphatase</keyword>
<dbReference type="Gene3D" id="3.90.190.10">
    <property type="entry name" value="Protein tyrosine phosphatase superfamily"/>
    <property type="match status" value="1"/>
</dbReference>
<dbReference type="AlphaFoldDB" id="A0ABD6EPD3"/>
<dbReference type="Pfam" id="PF00782">
    <property type="entry name" value="DSPc"/>
    <property type="match status" value="1"/>
</dbReference>
<gene>
    <name evidence="5" type="ORF">AB6A40_006728</name>
</gene>
<dbReference type="PRINTS" id="PR01908">
    <property type="entry name" value="ADSPHPHTASE"/>
</dbReference>
<keyword evidence="6" id="KW-1185">Reference proteome</keyword>
<dbReference type="SUPFAM" id="SSF52799">
    <property type="entry name" value="(Phosphotyrosine protein) phosphatases II"/>
    <property type="match status" value="1"/>
</dbReference>
<reference evidence="5 6" key="1">
    <citation type="submission" date="2024-08" db="EMBL/GenBank/DDBJ databases">
        <title>Gnathostoma spinigerum genome.</title>
        <authorList>
            <person name="Gonzalez-Bertolin B."/>
            <person name="Monzon S."/>
            <person name="Zaballos A."/>
            <person name="Jimenez P."/>
            <person name="Dekumyoy P."/>
            <person name="Varona S."/>
            <person name="Cuesta I."/>
            <person name="Sumanam S."/>
            <person name="Adisakwattana P."/>
            <person name="Gasser R.B."/>
            <person name="Hernandez-Gonzalez A."/>
            <person name="Young N.D."/>
            <person name="Perteguer M.J."/>
        </authorList>
    </citation>
    <scope>NUCLEOTIDE SEQUENCE [LARGE SCALE GENOMIC DNA]</scope>
    <source>
        <strain evidence="5">AL3</strain>
        <tissue evidence="5">Liver</tissue>
    </source>
</reference>
<dbReference type="EMBL" id="JBGFUD010004940">
    <property type="protein sequence ID" value="MFH4980019.1"/>
    <property type="molecule type" value="Genomic_DNA"/>
</dbReference>
<dbReference type="InterPro" id="IPR000340">
    <property type="entry name" value="Dual-sp_phosphatase_cat-dom"/>
</dbReference>
<dbReference type="PROSITE" id="PS00383">
    <property type="entry name" value="TYR_PHOSPHATASE_1"/>
    <property type="match status" value="1"/>
</dbReference>
<keyword evidence="1" id="KW-0378">Hydrolase</keyword>
<evidence type="ECO:0000313" key="6">
    <source>
        <dbReference type="Proteomes" id="UP001608902"/>
    </source>
</evidence>
<dbReference type="GO" id="GO:0004721">
    <property type="term" value="F:phosphoprotein phosphatase activity"/>
    <property type="evidence" value="ECO:0007669"/>
    <property type="project" value="UniProtKB-KW"/>
</dbReference>
<evidence type="ECO:0000256" key="1">
    <source>
        <dbReference type="ARBA" id="ARBA00022801"/>
    </source>
</evidence>
<organism evidence="5 6">
    <name type="scientific">Gnathostoma spinigerum</name>
    <dbReference type="NCBI Taxonomy" id="75299"/>
    <lineage>
        <taxon>Eukaryota</taxon>
        <taxon>Metazoa</taxon>
        <taxon>Ecdysozoa</taxon>
        <taxon>Nematoda</taxon>
        <taxon>Chromadorea</taxon>
        <taxon>Rhabditida</taxon>
        <taxon>Spirurina</taxon>
        <taxon>Gnathostomatomorpha</taxon>
        <taxon>Gnathostomatoidea</taxon>
        <taxon>Gnathostomatidae</taxon>
        <taxon>Gnathostoma</taxon>
    </lineage>
</organism>
<dbReference type="PROSITE" id="PS50056">
    <property type="entry name" value="TYR_PHOSPHATASE_2"/>
    <property type="match status" value="1"/>
</dbReference>
<name>A0ABD6EPD3_9BILA</name>
<protein>
    <recommendedName>
        <fullName evidence="7">Dual specificity protein phosphatase 19</fullName>
    </recommendedName>
</protein>
<dbReference type="PANTHER" id="PTHR46377:SF1">
    <property type="entry name" value="DUAL SPECIFICITY PROTEIN PHOSPHATASE 19"/>
    <property type="match status" value="1"/>
</dbReference>
<proteinExistence type="predicted"/>
<sequence length="247" mass="28177">MQQAECSSFVNEIRKAKDNLNPVRTVVVREDGSFSHEKRSLSGCFERDTGEEDCDEKDSDGQKYDVTVTQMKRMKSLSNRQLKSRLHRQRLGYIVDLEPDLQLAQITCNIFLGSQDVAHDFQILSSAGITHILNCAIGVRNIFEGKIRYMNCDMFDLPSFKITERFPLCFSFIRECVESGGKILVHCNAGVSRSATIVIAYLMKFEKYSLADAINHVNSIRRVRPNDGFIKQLEEFETSLTEERATD</sequence>
<dbReference type="InterPro" id="IPR029021">
    <property type="entry name" value="Prot-tyrosine_phosphatase-like"/>
</dbReference>
<dbReference type="SMART" id="SM00195">
    <property type="entry name" value="DSPc"/>
    <property type="match status" value="1"/>
</dbReference>
<dbReference type="PROSITE" id="PS50054">
    <property type="entry name" value="TYR_PHOSPHATASE_DUAL"/>
    <property type="match status" value="1"/>
</dbReference>